<reference evidence="2 3" key="1">
    <citation type="submission" date="2024-06" db="EMBL/GenBank/DDBJ databases">
        <title>The draft genome of Grus japonensis, version 3.</title>
        <authorList>
            <person name="Nabeshima K."/>
            <person name="Suzuki S."/>
            <person name="Onuma M."/>
        </authorList>
    </citation>
    <scope>NUCLEOTIDE SEQUENCE [LARGE SCALE GENOMIC DNA]</scope>
    <source>
        <strain evidence="2 3">451A</strain>
    </source>
</reference>
<name>A0ABC9W057_GRUJA</name>
<evidence type="ECO:0000256" key="1">
    <source>
        <dbReference type="SAM" id="MobiDB-lite"/>
    </source>
</evidence>
<dbReference type="EMBL" id="BAAFJT010000001">
    <property type="protein sequence ID" value="GAB0178863.1"/>
    <property type="molecule type" value="Genomic_DNA"/>
</dbReference>
<dbReference type="AlphaFoldDB" id="A0ABC9W057"/>
<dbReference type="Proteomes" id="UP001623348">
    <property type="component" value="Unassembled WGS sequence"/>
</dbReference>
<feature type="compositionally biased region" description="Basic and acidic residues" evidence="1">
    <location>
        <begin position="16"/>
        <end position="30"/>
    </location>
</feature>
<feature type="region of interest" description="Disordered" evidence="1">
    <location>
        <begin position="16"/>
        <end position="69"/>
    </location>
</feature>
<accession>A0ABC9W057</accession>
<evidence type="ECO:0000313" key="3">
    <source>
        <dbReference type="Proteomes" id="UP001623348"/>
    </source>
</evidence>
<gene>
    <name evidence="2" type="ORF">GRJ2_000351600</name>
</gene>
<protein>
    <submittedName>
        <fullName evidence="2">Uncharacterized protein</fullName>
    </submittedName>
</protein>
<evidence type="ECO:0000313" key="2">
    <source>
        <dbReference type="EMBL" id="GAB0178863.1"/>
    </source>
</evidence>
<proteinExistence type="predicted"/>
<organism evidence="2 3">
    <name type="scientific">Grus japonensis</name>
    <name type="common">Japanese crane</name>
    <name type="synonym">Red-crowned crane</name>
    <dbReference type="NCBI Taxonomy" id="30415"/>
    <lineage>
        <taxon>Eukaryota</taxon>
        <taxon>Metazoa</taxon>
        <taxon>Chordata</taxon>
        <taxon>Craniata</taxon>
        <taxon>Vertebrata</taxon>
        <taxon>Euteleostomi</taxon>
        <taxon>Archelosauria</taxon>
        <taxon>Archosauria</taxon>
        <taxon>Dinosauria</taxon>
        <taxon>Saurischia</taxon>
        <taxon>Theropoda</taxon>
        <taxon>Coelurosauria</taxon>
        <taxon>Aves</taxon>
        <taxon>Neognathae</taxon>
        <taxon>Neoaves</taxon>
        <taxon>Gruiformes</taxon>
        <taxon>Gruidae</taxon>
        <taxon>Grus</taxon>
    </lineage>
</organism>
<sequence>MPWCCVQAPKRLPSESKEVVSRYGGKESRHFYPPTQSTQSEPAGSPSKKIPRMYLPRPAQPAGPRDNEQCLSDTLSARIPSQDPSLVVQEIRSEEEKRKLFELLIFSITYI</sequence>
<comment type="caution">
    <text evidence="2">The sequence shown here is derived from an EMBL/GenBank/DDBJ whole genome shotgun (WGS) entry which is preliminary data.</text>
</comment>
<keyword evidence="3" id="KW-1185">Reference proteome</keyword>